<accession>A0A7S6WPU1</accession>
<protein>
    <submittedName>
        <fullName evidence="1">Uncharacterized protein</fullName>
    </submittedName>
</protein>
<reference evidence="1 2" key="1">
    <citation type="submission" date="2020-09" db="EMBL/GenBank/DDBJ databases">
        <title>Characterization of Treponema spp. from bovine digital dermatitis in Korea.</title>
        <authorList>
            <person name="Espiritu H.M."/>
            <person name="Cho Y.I."/>
            <person name="Mamuad L."/>
        </authorList>
    </citation>
    <scope>NUCLEOTIDE SEQUENCE [LARGE SCALE GENOMIC DNA]</scope>
    <source>
        <strain evidence="1 2">KS1</strain>
    </source>
</reference>
<sequence length="106" mass="11932">MFVLPFRFHRGFGTLPKGLPQQALACEGTSKISIAGTAGNRDFYGKGTPFLCLLFRLSLISITTEIYFLPKMANSMTVRKVSEKNDGKQKIVNHEDISHFDIFDFI</sequence>
<organism evidence="1 2">
    <name type="scientific">Treponema pedis</name>
    <dbReference type="NCBI Taxonomy" id="409322"/>
    <lineage>
        <taxon>Bacteria</taxon>
        <taxon>Pseudomonadati</taxon>
        <taxon>Spirochaetota</taxon>
        <taxon>Spirochaetia</taxon>
        <taxon>Spirochaetales</taxon>
        <taxon>Treponemataceae</taxon>
        <taxon>Treponema</taxon>
    </lineage>
</organism>
<name>A0A7S6WPU1_9SPIR</name>
<gene>
    <name evidence="1" type="ORF">IFE08_01010</name>
</gene>
<proteinExistence type="predicted"/>
<dbReference type="EMBL" id="CP061839">
    <property type="protein sequence ID" value="QOW61032.1"/>
    <property type="molecule type" value="Genomic_DNA"/>
</dbReference>
<evidence type="ECO:0000313" key="2">
    <source>
        <dbReference type="Proteomes" id="UP000593915"/>
    </source>
</evidence>
<dbReference type="Proteomes" id="UP000593915">
    <property type="component" value="Chromosome"/>
</dbReference>
<evidence type="ECO:0000313" key="1">
    <source>
        <dbReference type="EMBL" id="QOW61032.1"/>
    </source>
</evidence>
<dbReference type="AlphaFoldDB" id="A0A7S6WPU1"/>
<dbReference type="RefSeq" id="WP_194076471.1">
    <property type="nucleotide sequence ID" value="NZ_CP061839.1"/>
</dbReference>